<sequence length="251" mass="26583">MTENPNHSENPRHHDRTTVLVTGANKGLGLETSRRLALLGWTVWMAARDEQAGLDAAARIRTIQPDADVRPVVLDVTDDKSVLTAYDIVAESGTGLDVLINNAGVAGFHRTTLETVPADFLPVFGVNVLGPVRVTHAFLPLLTASPSPRLVMVSSGLGSIALVNDPERTESRVPGMVYQSSKAALNMIANQYARDLPGVRVTTVDPGYTATDLNGHQGHQTVTEGTDAIVAAASADTVAGPHIDRHGVVPH</sequence>
<dbReference type="PANTHER" id="PTHR43490:SF99">
    <property type="entry name" value="SHORT-CHAIN DEHYDROGENASE_REDUCTASE"/>
    <property type="match status" value="1"/>
</dbReference>
<evidence type="ECO:0000256" key="3">
    <source>
        <dbReference type="ARBA" id="ARBA00023002"/>
    </source>
</evidence>
<reference evidence="5 6" key="1">
    <citation type="submission" date="2016-10" db="EMBL/GenBank/DDBJ databases">
        <authorList>
            <person name="de Groot N.N."/>
        </authorList>
    </citation>
    <scope>NUCLEOTIDE SEQUENCE [LARGE SCALE GENOMIC DNA]</scope>
    <source>
        <strain evidence="5 6">DSM 22024</strain>
    </source>
</reference>
<keyword evidence="6" id="KW-1185">Reference proteome</keyword>
<evidence type="ECO:0000256" key="4">
    <source>
        <dbReference type="RuleBase" id="RU000363"/>
    </source>
</evidence>
<dbReference type="RefSeq" id="WP_092655029.1">
    <property type="nucleotide sequence ID" value="NZ_LT629732.1"/>
</dbReference>
<evidence type="ECO:0000313" key="6">
    <source>
        <dbReference type="Proteomes" id="UP000198983"/>
    </source>
</evidence>
<dbReference type="PRINTS" id="PR00080">
    <property type="entry name" value="SDRFAMILY"/>
</dbReference>
<dbReference type="AlphaFoldDB" id="A0A1H1V392"/>
<keyword evidence="3" id="KW-0560">Oxidoreductase</keyword>
<gene>
    <name evidence="5" type="ORF">SAMN04489717_3884</name>
</gene>
<dbReference type="PRINTS" id="PR00081">
    <property type="entry name" value="GDHRDH"/>
</dbReference>
<protein>
    <submittedName>
        <fullName evidence="5">Short-chain dehydrogenase</fullName>
    </submittedName>
</protein>
<dbReference type="GO" id="GO:0016491">
    <property type="term" value="F:oxidoreductase activity"/>
    <property type="evidence" value="ECO:0007669"/>
    <property type="project" value="UniProtKB-KW"/>
</dbReference>
<dbReference type="Gene3D" id="3.40.50.720">
    <property type="entry name" value="NAD(P)-binding Rossmann-like Domain"/>
    <property type="match status" value="1"/>
</dbReference>
<organism evidence="5 6">
    <name type="scientific">Actinopolymorpha singaporensis</name>
    <dbReference type="NCBI Taxonomy" id="117157"/>
    <lineage>
        <taxon>Bacteria</taxon>
        <taxon>Bacillati</taxon>
        <taxon>Actinomycetota</taxon>
        <taxon>Actinomycetes</taxon>
        <taxon>Propionibacteriales</taxon>
        <taxon>Actinopolymorphaceae</taxon>
        <taxon>Actinopolymorpha</taxon>
    </lineage>
</organism>
<name>A0A1H1V392_9ACTN</name>
<proteinExistence type="inferred from homology"/>
<dbReference type="Pfam" id="PF00106">
    <property type="entry name" value="adh_short"/>
    <property type="match status" value="1"/>
</dbReference>
<evidence type="ECO:0000256" key="2">
    <source>
        <dbReference type="ARBA" id="ARBA00022857"/>
    </source>
</evidence>
<dbReference type="STRING" id="117157.SAMN04489717_3884"/>
<evidence type="ECO:0000313" key="5">
    <source>
        <dbReference type="EMBL" id="SDS79100.1"/>
    </source>
</evidence>
<accession>A0A1H1V392</accession>
<evidence type="ECO:0000256" key="1">
    <source>
        <dbReference type="ARBA" id="ARBA00006484"/>
    </source>
</evidence>
<dbReference type="Proteomes" id="UP000198983">
    <property type="component" value="Chromosome I"/>
</dbReference>
<dbReference type="EMBL" id="LT629732">
    <property type="protein sequence ID" value="SDS79100.1"/>
    <property type="molecule type" value="Genomic_DNA"/>
</dbReference>
<dbReference type="PANTHER" id="PTHR43490">
    <property type="entry name" value="(+)-NEOMENTHOL DEHYDROGENASE"/>
    <property type="match status" value="1"/>
</dbReference>
<keyword evidence="2" id="KW-0521">NADP</keyword>
<dbReference type="InterPro" id="IPR002347">
    <property type="entry name" value="SDR_fam"/>
</dbReference>
<dbReference type="InterPro" id="IPR036291">
    <property type="entry name" value="NAD(P)-bd_dom_sf"/>
</dbReference>
<dbReference type="OrthoDB" id="9781117at2"/>
<dbReference type="SUPFAM" id="SSF51735">
    <property type="entry name" value="NAD(P)-binding Rossmann-fold domains"/>
    <property type="match status" value="1"/>
</dbReference>
<comment type="similarity">
    <text evidence="1 4">Belongs to the short-chain dehydrogenases/reductases (SDR) family.</text>
</comment>